<evidence type="ECO:0000313" key="6">
    <source>
        <dbReference type="Proteomes" id="UP000471052"/>
    </source>
</evidence>
<feature type="domain" description="DUF5067" evidence="4">
    <location>
        <begin position="79"/>
        <end position="176"/>
    </location>
</feature>
<keyword evidence="1 3" id="KW-0732">Signal</keyword>
<protein>
    <submittedName>
        <fullName evidence="5">DUF5067 domain-containing protein</fullName>
    </submittedName>
</protein>
<dbReference type="EMBL" id="VUNP01000032">
    <property type="protein sequence ID" value="MST54157.1"/>
    <property type="molecule type" value="Genomic_DNA"/>
</dbReference>
<feature type="region of interest" description="Disordered" evidence="2">
    <location>
        <begin position="23"/>
        <end position="55"/>
    </location>
</feature>
<evidence type="ECO:0000313" key="5">
    <source>
        <dbReference type="EMBL" id="MST54157.1"/>
    </source>
</evidence>
<dbReference type="OrthoDB" id="2190227at2"/>
<dbReference type="InterPro" id="IPR031989">
    <property type="entry name" value="DUF5067"/>
</dbReference>
<proteinExistence type="predicted"/>
<feature type="signal peptide" evidence="3">
    <location>
        <begin position="1"/>
        <end position="18"/>
    </location>
</feature>
<evidence type="ECO:0000256" key="3">
    <source>
        <dbReference type="SAM" id="SignalP"/>
    </source>
</evidence>
<dbReference type="InterPro" id="IPR029050">
    <property type="entry name" value="Immunoprotect_excell_Ig-like"/>
</dbReference>
<evidence type="ECO:0000259" key="4">
    <source>
        <dbReference type="Pfam" id="PF16729"/>
    </source>
</evidence>
<name>A0A6N7X427_STRAY</name>
<dbReference type="Gene3D" id="2.60.40.1240">
    <property type="match status" value="1"/>
</dbReference>
<dbReference type="Pfam" id="PF16729">
    <property type="entry name" value="DUF5067"/>
    <property type="match status" value="1"/>
</dbReference>
<comment type="caution">
    <text evidence="5">The sequence shown here is derived from an EMBL/GenBank/DDBJ whole genome shotgun (WGS) entry which is preliminary data.</text>
</comment>
<organism evidence="5 6">
    <name type="scientific">Streptococcus alactolyticus</name>
    <dbReference type="NCBI Taxonomy" id="29389"/>
    <lineage>
        <taxon>Bacteria</taxon>
        <taxon>Bacillati</taxon>
        <taxon>Bacillota</taxon>
        <taxon>Bacilli</taxon>
        <taxon>Lactobacillales</taxon>
        <taxon>Streptococcaceae</taxon>
        <taxon>Streptococcus</taxon>
    </lineage>
</organism>
<accession>A0A6N7X427</accession>
<dbReference type="PROSITE" id="PS51257">
    <property type="entry name" value="PROKAR_LIPOPROTEIN"/>
    <property type="match status" value="1"/>
</dbReference>
<sequence length="198" mass="20677">MKKISLFGITLLSVAVLGACSSNSSSDSSSSSSSSSTTTEQTTSGSSVESTEQTTTYPSSAYVSYPYTIDVPSGNSYVIKNITKTTGSLDGSPIITIEMSFTNNGDTPTSPYMGFVVDWDVQQTDGTTTESLNGANTQMANVDNQDLVNMGNTNVNAGATVDAIIGYTLASDTEDVGFILRSTSLTSNPQGFAWANNQ</sequence>
<dbReference type="AlphaFoldDB" id="A0A6N7X427"/>
<dbReference type="RefSeq" id="WP_154455269.1">
    <property type="nucleotide sequence ID" value="NZ_JBNPNY010000065.1"/>
</dbReference>
<dbReference type="Proteomes" id="UP000471052">
    <property type="component" value="Unassembled WGS sequence"/>
</dbReference>
<gene>
    <name evidence="5" type="ORF">FYJ82_07155</name>
</gene>
<reference evidence="5 6" key="1">
    <citation type="submission" date="2019-08" db="EMBL/GenBank/DDBJ databases">
        <title>In-depth cultivation of the pig gut microbiome towards novel bacterial diversity and tailored functional studies.</title>
        <authorList>
            <person name="Wylensek D."/>
            <person name="Hitch T.C.A."/>
            <person name="Clavel T."/>
        </authorList>
    </citation>
    <scope>NUCLEOTIDE SEQUENCE [LARGE SCALE GENOMIC DNA]</scope>
    <source>
        <strain evidence="5 6">BL-178-WT-3A</strain>
    </source>
</reference>
<evidence type="ECO:0000256" key="2">
    <source>
        <dbReference type="SAM" id="MobiDB-lite"/>
    </source>
</evidence>
<evidence type="ECO:0000256" key="1">
    <source>
        <dbReference type="ARBA" id="ARBA00022729"/>
    </source>
</evidence>
<feature type="chain" id="PRO_5038906167" evidence="3">
    <location>
        <begin position="19"/>
        <end position="198"/>
    </location>
</feature>